<dbReference type="EMBL" id="JXTC01000002">
    <property type="protein sequence ID" value="POO03605.1"/>
    <property type="molecule type" value="Genomic_DNA"/>
</dbReference>
<name>A0A2P5G0P5_TREOI</name>
<keyword evidence="2" id="KW-1185">Reference proteome</keyword>
<dbReference type="AlphaFoldDB" id="A0A2P5G0P5"/>
<evidence type="ECO:0000313" key="1">
    <source>
        <dbReference type="EMBL" id="POO03605.1"/>
    </source>
</evidence>
<evidence type="ECO:0000313" key="2">
    <source>
        <dbReference type="Proteomes" id="UP000237000"/>
    </source>
</evidence>
<accession>A0A2P5G0P5</accession>
<gene>
    <name evidence="1" type="ORF">TorRG33x02_008100</name>
</gene>
<dbReference type="InParanoid" id="A0A2P5G0P5"/>
<comment type="caution">
    <text evidence="1">The sequence shown here is derived from an EMBL/GenBank/DDBJ whole genome shotgun (WGS) entry which is preliminary data.</text>
</comment>
<proteinExistence type="predicted"/>
<organism evidence="1 2">
    <name type="scientific">Trema orientale</name>
    <name type="common">Charcoal tree</name>
    <name type="synonym">Celtis orientalis</name>
    <dbReference type="NCBI Taxonomy" id="63057"/>
    <lineage>
        <taxon>Eukaryota</taxon>
        <taxon>Viridiplantae</taxon>
        <taxon>Streptophyta</taxon>
        <taxon>Embryophyta</taxon>
        <taxon>Tracheophyta</taxon>
        <taxon>Spermatophyta</taxon>
        <taxon>Magnoliopsida</taxon>
        <taxon>eudicotyledons</taxon>
        <taxon>Gunneridae</taxon>
        <taxon>Pentapetalae</taxon>
        <taxon>rosids</taxon>
        <taxon>fabids</taxon>
        <taxon>Rosales</taxon>
        <taxon>Cannabaceae</taxon>
        <taxon>Trema</taxon>
    </lineage>
</organism>
<dbReference type="Proteomes" id="UP000237000">
    <property type="component" value="Unassembled WGS sequence"/>
</dbReference>
<sequence>MVKDTQKNLNEQVESDLILRDIDDYKGENEVTFARTSLSDNQTCSLKDILLSRRETWGAKNVSSRFSAHVSPHTCCAYSELILCFDGMLPLHKYFVDALDYLQVTPTQLTPSG</sequence>
<protein>
    <submittedName>
        <fullName evidence="1">Uncharacterized protein</fullName>
    </submittedName>
</protein>
<reference evidence="2" key="1">
    <citation type="submission" date="2016-06" db="EMBL/GenBank/DDBJ databases">
        <title>Parallel loss of symbiosis genes in relatives of nitrogen-fixing non-legume Parasponia.</title>
        <authorList>
            <person name="Van Velzen R."/>
            <person name="Holmer R."/>
            <person name="Bu F."/>
            <person name="Rutten L."/>
            <person name="Van Zeijl A."/>
            <person name="Liu W."/>
            <person name="Santuari L."/>
            <person name="Cao Q."/>
            <person name="Sharma T."/>
            <person name="Shen D."/>
            <person name="Roswanjaya Y."/>
            <person name="Wardhani T."/>
            <person name="Kalhor M.S."/>
            <person name="Jansen J."/>
            <person name="Van den Hoogen J."/>
            <person name="Gungor B."/>
            <person name="Hartog M."/>
            <person name="Hontelez J."/>
            <person name="Verver J."/>
            <person name="Yang W.-C."/>
            <person name="Schijlen E."/>
            <person name="Repin R."/>
            <person name="Schilthuizen M."/>
            <person name="Schranz E."/>
            <person name="Heidstra R."/>
            <person name="Miyata K."/>
            <person name="Fedorova E."/>
            <person name="Kohlen W."/>
            <person name="Bisseling T."/>
            <person name="Smit S."/>
            <person name="Geurts R."/>
        </authorList>
    </citation>
    <scope>NUCLEOTIDE SEQUENCE [LARGE SCALE GENOMIC DNA]</scope>
    <source>
        <strain evidence="2">cv. RG33-2</strain>
    </source>
</reference>